<evidence type="ECO:0000256" key="1">
    <source>
        <dbReference type="ARBA" id="ARBA00022485"/>
    </source>
</evidence>
<evidence type="ECO:0000259" key="5">
    <source>
        <dbReference type="PROSITE" id="PS51379"/>
    </source>
</evidence>
<dbReference type="PROSITE" id="PS51379">
    <property type="entry name" value="4FE4S_FER_2"/>
    <property type="match status" value="2"/>
</dbReference>
<dbReference type="EMBL" id="FUYA01000003">
    <property type="protein sequence ID" value="SKA69731.1"/>
    <property type="molecule type" value="Genomic_DNA"/>
</dbReference>
<keyword evidence="7" id="KW-1185">Reference proteome</keyword>
<dbReference type="Proteomes" id="UP000189733">
    <property type="component" value="Unassembled WGS sequence"/>
</dbReference>
<accession>A0A1T4VZ24</accession>
<feature type="domain" description="4Fe-4S ferredoxin-type" evidence="5">
    <location>
        <begin position="9"/>
        <end position="38"/>
    </location>
</feature>
<feature type="domain" description="4Fe-4S ferredoxin-type" evidence="5">
    <location>
        <begin position="41"/>
        <end position="70"/>
    </location>
</feature>
<dbReference type="PANTHER" id="PTHR43687:SF4">
    <property type="entry name" value="BLR5484 PROTEIN"/>
    <property type="match status" value="1"/>
</dbReference>
<dbReference type="Gene3D" id="3.30.70.20">
    <property type="match status" value="1"/>
</dbReference>
<evidence type="ECO:0000256" key="4">
    <source>
        <dbReference type="ARBA" id="ARBA00023014"/>
    </source>
</evidence>
<proteinExistence type="predicted"/>
<keyword evidence="1" id="KW-0004">4Fe-4S</keyword>
<keyword evidence="4" id="KW-0411">Iron-sulfur</keyword>
<dbReference type="Pfam" id="PF12838">
    <property type="entry name" value="Fer4_7"/>
    <property type="match status" value="1"/>
</dbReference>
<sequence>MAKPKKGQTTITVYPDWCKACGLCVAFCPGKVLELDTVAGCARVVREEECINCGFCELHCPDFAIVVTPKAHAAEQNAPKKEAGGSQ</sequence>
<dbReference type="SUPFAM" id="SSF54862">
    <property type="entry name" value="4Fe-4S ferredoxins"/>
    <property type="match status" value="1"/>
</dbReference>
<name>A0A1T4VZ24_9BACT</name>
<organism evidence="6 7">
    <name type="scientific">Desulfobaculum bizertense DSM 18034</name>
    <dbReference type="NCBI Taxonomy" id="1121442"/>
    <lineage>
        <taxon>Bacteria</taxon>
        <taxon>Pseudomonadati</taxon>
        <taxon>Thermodesulfobacteriota</taxon>
        <taxon>Desulfovibrionia</taxon>
        <taxon>Desulfovibrionales</taxon>
        <taxon>Desulfovibrionaceae</taxon>
        <taxon>Desulfobaculum</taxon>
    </lineage>
</organism>
<keyword evidence="3" id="KW-0408">Iron</keyword>
<protein>
    <submittedName>
        <fullName evidence="6">2-oxoglutarate ferredoxin oxidoreductase subunit delta</fullName>
    </submittedName>
</protein>
<dbReference type="InterPro" id="IPR050572">
    <property type="entry name" value="Fe-S_Ferredoxin"/>
</dbReference>
<evidence type="ECO:0000313" key="6">
    <source>
        <dbReference type="EMBL" id="SKA69731.1"/>
    </source>
</evidence>
<dbReference type="STRING" id="1121442.SAMN02745702_01205"/>
<dbReference type="OrthoDB" id="9803397at2"/>
<keyword evidence="2" id="KW-0479">Metal-binding</keyword>
<dbReference type="GO" id="GO:0051539">
    <property type="term" value="F:4 iron, 4 sulfur cluster binding"/>
    <property type="evidence" value="ECO:0007669"/>
    <property type="project" value="UniProtKB-KW"/>
</dbReference>
<gene>
    <name evidence="6" type="ORF">SAMN02745702_01205</name>
</gene>
<dbReference type="InterPro" id="IPR017900">
    <property type="entry name" value="4Fe4S_Fe_S_CS"/>
</dbReference>
<dbReference type="RefSeq" id="WP_078684502.1">
    <property type="nucleotide sequence ID" value="NZ_FUYA01000003.1"/>
</dbReference>
<evidence type="ECO:0000313" key="7">
    <source>
        <dbReference type="Proteomes" id="UP000189733"/>
    </source>
</evidence>
<evidence type="ECO:0000256" key="2">
    <source>
        <dbReference type="ARBA" id="ARBA00022723"/>
    </source>
</evidence>
<dbReference type="PANTHER" id="PTHR43687">
    <property type="entry name" value="ADENYLYLSULFATE REDUCTASE, BETA SUBUNIT"/>
    <property type="match status" value="1"/>
</dbReference>
<dbReference type="PROSITE" id="PS00198">
    <property type="entry name" value="4FE4S_FER_1"/>
    <property type="match status" value="1"/>
</dbReference>
<evidence type="ECO:0000256" key="3">
    <source>
        <dbReference type="ARBA" id="ARBA00023004"/>
    </source>
</evidence>
<reference evidence="6 7" key="1">
    <citation type="submission" date="2017-02" db="EMBL/GenBank/DDBJ databases">
        <authorList>
            <person name="Peterson S.W."/>
        </authorList>
    </citation>
    <scope>NUCLEOTIDE SEQUENCE [LARGE SCALE GENOMIC DNA]</scope>
    <source>
        <strain evidence="6 7">DSM 18034</strain>
    </source>
</reference>
<dbReference type="GO" id="GO:0046872">
    <property type="term" value="F:metal ion binding"/>
    <property type="evidence" value="ECO:0007669"/>
    <property type="project" value="UniProtKB-KW"/>
</dbReference>
<dbReference type="AlphaFoldDB" id="A0A1T4VZ24"/>
<dbReference type="InterPro" id="IPR017896">
    <property type="entry name" value="4Fe4S_Fe-S-bd"/>
</dbReference>